<proteinExistence type="predicted"/>
<name>A0A4R1PXS3_9FIRM</name>
<sequence length="340" mass="37934">MVVSNVTTLYSNKIIKKAINITPPLLKTNMQDNISNTNDQAVILTLSKAAQEKLEDPKYADGNQEIIMNSETHAIANLKDLKFNFGSVDVLWDRYQKGLEAPRLEAHPITPYDFLPGLNPYSFMQDVLGLNTKSMNFDEKLIQKFKDVSTIITGNSNMASPEGTLKPGGIENALTLYKDELNKILESNMTNTEKEKATNSLKGCLIVAAGDALARTSSIVKYSFNTFLPDGIKDKNTLLASNMVNSVYQLLVNGMDYIDDNKNSFSSQKMMESINKKAGSSLNNLTSKDFDLFSDFINELHYTTGISKPFFDKVQNSAINNEIKSYFRQIYKFAYAPSGL</sequence>
<dbReference type="AlphaFoldDB" id="A0A4R1PXS3"/>
<reference evidence="1 2" key="1">
    <citation type="submission" date="2019-03" db="EMBL/GenBank/DDBJ databases">
        <title>Genomic Encyclopedia of Type Strains, Phase IV (KMG-IV): sequencing the most valuable type-strain genomes for metagenomic binning, comparative biology and taxonomic classification.</title>
        <authorList>
            <person name="Goeker M."/>
        </authorList>
    </citation>
    <scope>NUCLEOTIDE SEQUENCE [LARGE SCALE GENOMIC DNA]</scope>
    <source>
        <strain evidence="1 2">DSM 15969</strain>
    </source>
</reference>
<dbReference type="Proteomes" id="UP000295063">
    <property type="component" value="Unassembled WGS sequence"/>
</dbReference>
<protein>
    <submittedName>
        <fullName evidence="1">Uncharacterized protein</fullName>
    </submittedName>
</protein>
<comment type="caution">
    <text evidence="1">The sequence shown here is derived from an EMBL/GenBank/DDBJ whole genome shotgun (WGS) entry which is preliminary data.</text>
</comment>
<dbReference type="EMBL" id="SLUI01000006">
    <property type="protein sequence ID" value="TCL37346.1"/>
    <property type="molecule type" value="Genomic_DNA"/>
</dbReference>
<gene>
    <name evidence="1" type="ORF">EV210_106215</name>
</gene>
<evidence type="ECO:0000313" key="2">
    <source>
        <dbReference type="Proteomes" id="UP000295063"/>
    </source>
</evidence>
<accession>A0A4R1PXS3</accession>
<evidence type="ECO:0000313" key="1">
    <source>
        <dbReference type="EMBL" id="TCL37346.1"/>
    </source>
</evidence>
<organism evidence="1 2">
    <name type="scientific">Anaerospora hongkongensis</name>
    <dbReference type="NCBI Taxonomy" id="244830"/>
    <lineage>
        <taxon>Bacteria</taxon>
        <taxon>Bacillati</taxon>
        <taxon>Bacillota</taxon>
        <taxon>Negativicutes</taxon>
        <taxon>Selenomonadales</taxon>
        <taxon>Sporomusaceae</taxon>
        <taxon>Anaerospora</taxon>
    </lineage>
</organism>
<dbReference type="RefSeq" id="WP_132079793.1">
    <property type="nucleotide sequence ID" value="NZ_SLUI01000006.1"/>
</dbReference>
<keyword evidence="2" id="KW-1185">Reference proteome</keyword>